<feature type="domain" description="Phosphate acetyl/butaryl transferase" evidence="4">
    <location>
        <begin position="73"/>
        <end position="292"/>
    </location>
</feature>
<evidence type="ECO:0000256" key="1">
    <source>
        <dbReference type="ARBA" id="ARBA00005656"/>
    </source>
</evidence>
<dbReference type="PIRSF" id="PIRSF000428">
    <property type="entry name" value="P_Ac_trans"/>
    <property type="match status" value="1"/>
</dbReference>
<keyword evidence="6" id="KW-1185">Reference proteome</keyword>
<keyword evidence="2 5" id="KW-0808">Transferase</keyword>
<dbReference type="Proteomes" id="UP000319280">
    <property type="component" value="Unassembled WGS sequence"/>
</dbReference>
<dbReference type="Pfam" id="PF01515">
    <property type="entry name" value="PTA_PTB"/>
    <property type="match status" value="1"/>
</dbReference>
<keyword evidence="3" id="KW-0012">Acyltransferase</keyword>
<reference evidence="5 6" key="1">
    <citation type="submission" date="2019-07" db="EMBL/GenBank/DDBJ databases">
        <title>Genomic analysis of Lentibacillus sp. NKC851-2.</title>
        <authorList>
            <person name="Oh Y.J."/>
        </authorList>
    </citation>
    <scope>NUCLEOTIDE SEQUENCE [LARGE SCALE GENOMIC DNA]</scope>
    <source>
        <strain evidence="5 6">NKC851-2</strain>
    </source>
</reference>
<gene>
    <name evidence="5" type="ORF">FH966_13630</name>
</gene>
<evidence type="ECO:0000259" key="4">
    <source>
        <dbReference type="Pfam" id="PF01515"/>
    </source>
</evidence>
<dbReference type="AlphaFoldDB" id="A0A549YLC1"/>
<organism evidence="5 6">
    <name type="scientific">Lentibacillus cibarius</name>
    <dbReference type="NCBI Taxonomy" id="2583219"/>
    <lineage>
        <taxon>Bacteria</taxon>
        <taxon>Bacillati</taxon>
        <taxon>Bacillota</taxon>
        <taxon>Bacilli</taxon>
        <taxon>Bacillales</taxon>
        <taxon>Bacillaceae</taxon>
        <taxon>Lentibacillus</taxon>
    </lineage>
</organism>
<evidence type="ECO:0000313" key="5">
    <source>
        <dbReference type="EMBL" id="TRM12657.1"/>
    </source>
</evidence>
<dbReference type="PANTHER" id="PTHR43356">
    <property type="entry name" value="PHOSPHATE ACETYLTRANSFERASE"/>
    <property type="match status" value="1"/>
</dbReference>
<protein>
    <submittedName>
        <fullName evidence="5">Bifunctional enoyl-CoA hydratase/phosphate acetyltransferase</fullName>
    </submittedName>
</protein>
<dbReference type="InterPro" id="IPR012147">
    <property type="entry name" value="P_Ac_Bu_trans"/>
</dbReference>
<sequence>MNTLSELKQQAIYTKDKVVAVAGAADEQVLAAVKQAVDETMCSFHLFGCASEIASIAEVISLDLTSESIAITHTEAPAAAAVKDVHNRKADILMKGNIPTKNVLKAVLDKTNGLRGSKVLSHVALFEIPNQDRLIFLTDAAMNIAPGLEEKVEIIKNAVRVAHGVGISDPKTAVLAAVEEINPAMQATLDAAALAQMQKRAQISGCTIDGPLAFDNAVSAEAAAQKGIKSDVAGNADILVVPSIEAGNVLYKSFMYFSGAQAAAIISGASAPIVLTSRADSSASKLNSLAMALVSEKTFQGV</sequence>
<comment type="caution">
    <text evidence="5">The sequence shown here is derived from an EMBL/GenBank/DDBJ whole genome shotgun (WGS) entry which is preliminary data.</text>
</comment>
<name>A0A549YLC1_9BACI</name>
<evidence type="ECO:0000256" key="3">
    <source>
        <dbReference type="ARBA" id="ARBA00023315"/>
    </source>
</evidence>
<dbReference type="InterPro" id="IPR002505">
    <property type="entry name" value="PTA_PTB"/>
</dbReference>
<dbReference type="GO" id="GO:0016746">
    <property type="term" value="F:acyltransferase activity"/>
    <property type="evidence" value="ECO:0007669"/>
    <property type="project" value="UniProtKB-KW"/>
</dbReference>
<dbReference type="InterPro" id="IPR050500">
    <property type="entry name" value="Phos_Acetyltrans/Butyryltrans"/>
</dbReference>
<dbReference type="Gene3D" id="3.40.718.10">
    <property type="entry name" value="Isopropylmalate Dehydrogenase"/>
    <property type="match status" value="1"/>
</dbReference>
<dbReference type="PANTHER" id="PTHR43356:SF2">
    <property type="entry name" value="PHOSPHATE ACETYLTRANSFERASE"/>
    <property type="match status" value="1"/>
</dbReference>
<evidence type="ECO:0000313" key="6">
    <source>
        <dbReference type="Proteomes" id="UP000319280"/>
    </source>
</evidence>
<dbReference type="NCBIfam" id="NF006045">
    <property type="entry name" value="PRK08190.1"/>
    <property type="match status" value="1"/>
</dbReference>
<evidence type="ECO:0000256" key="2">
    <source>
        <dbReference type="ARBA" id="ARBA00022679"/>
    </source>
</evidence>
<dbReference type="RefSeq" id="WP_142791606.1">
    <property type="nucleotide sequence ID" value="NZ_VJMZ01000001.1"/>
</dbReference>
<dbReference type="SUPFAM" id="SSF53659">
    <property type="entry name" value="Isocitrate/Isopropylmalate dehydrogenase-like"/>
    <property type="match status" value="1"/>
</dbReference>
<proteinExistence type="inferred from homology"/>
<comment type="similarity">
    <text evidence="1">Belongs to the phosphate acetyltransferase and butyryltransferase family.</text>
</comment>
<dbReference type="EMBL" id="VJMZ01000001">
    <property type="protein sequence ID" value="TRM12657.1"/>
    <property type="molecule type" value="Genomic_DNA"/>
</dbReference>
<accession>A0A549YLC1</accession>